<feature type="domain" description="YknX-like C-terminal permuted SH3-like" evidence="5">
    <location>
        <begin position="320"/>
        <end position="385"/>
    </location>
</feature>
<dbReference type="Pfam" id="PF25954">
    <property type="entry name" value="Beta-barrel_RND_2"/>
    <property type="match status" value="1"/>
</dbReference>
<dbReference type="EMBL" id="DSKI01000433">
    <property type="protein sequence ID" value="HEB43698.1"/>
    <property type="molecule type" value="Genomic_DNA"/>
</dbReference>
<feature type="signal peptide" evidence="3">
    <location>
        <begin position="1"/>
        <end position="25"/>
    </location>
</feature>
<dbReference type="InterPro" id="IPR058792">
    <property type="entry name" value="Beta-barrel_RND_2"/>
</dbReference>
<dbReference type="GO" id="GO:0015562">
    <property type="term" value="F:efflux transmembrane transporter activity"/>
    <property type="evidence" value="ECO:0007669"/>
    <property type="project" value="TreeGrafter"/>
</dbReference>
<dbReference type="PANTHER" id="PTHR30469">
    <property type="entry name" value="MULTIDRUG RESISTANCE PROTEIN MDTA"/>
    <property type="match status" value="1"/>
</dbReference>
<evidence type="ECO:0000256" key="1">
    <source>
        <dbReference type="ARBA" id="ARBA00009477"/>
    </source>
</evidence>
<dbReference type="InterPro" id="IPR058637">
    <property type="entry name" value="YknX-like_C"/>
</dbReference>
<dbReference type="InterPro" id="IPR006143">
    <property type="entry name" value="RND_pump_MFP"/>
</dbReference>
<sequence length="396" mass="41235">MFLNTSAKAVLMAATLSLSASVALAQEQPTPPAPAQNLPPIIVTPAQTRDLVDRVVATGTVMAVEEVQIQPQVEGLQIKSLEADVGDTIAADAVVARLNEDTLVLQRSQLVANRAKAEAALAQYQAQVVEAEASLSDAQRQFDRATRLVSSGSVSTAQKEQAETALASATARVETARQAITVADADIKVVDSQIADIDLRLARTEVKSPVAGTISVRNARIGAIASGAGQPLFTVIRDGQIELVADVPENDILRLQPGQKAAISVAGRAEPLSGSIRLVSPVIDPVTRLGSVHIALDDDAAARSGMYGNAAIIVTETKGIALPLSAITTEGGKTTVRKVSDGSVQMVEIRTGIQDGAYVEVTEGLSEGDKVVAKAGVFVRDGDRINPVEETSSVSN</sequence>
<keyword evidence="2" id="KW-0175">Coiled coil</keyword>
<evidence type="ECO:0000259" key="5">
    <source>
        <dbReference type="Pfam" id="PF25989"/>
    </source>
</evidence>
<evidence type="ECO:0000259" key="4">
    <source>
        <dbReference type="Pfam" id="PF25954"/>
    </source>
</evidence>
<keyword evidence="3" id="KW-0732">Signal</keyword>
<organism evidence="6">
    <name type="scientific">Agrobacterium albertimagni</name>
    <dbReference type="NCBI Taxonomy" id="147266"/>
    <lineage>
        <taxon>Bacteria</taxon>
        <taxon>Pseudomonadati</taxon>
        <taxon>Pseudomonadota</taxon>
        <taxon>Alphaproteobacteria</taxon>
        <taxon>Hyphomicrobiales</taxon>
        <taxon>Rhizobiaceae</taxon>
        <taxon>Rhizobium/Agrobacterium group</taxon>
        <taxon>Agrobacterium</taxon>
    </lineage>
</organism>
<proteinExistence type="inferred from homology"/>
<protein>
    <submittedName>
        <fullName evidence="6">Efflux RND transporter periplasmic adaptor subunit</fullName>
    </submittedName>
</protein>
<name>A0A7C1SHT2_9HYPH</name>
<dbReference type="NCBIfam" id="TIGR01730">
    <property type="entry name" value="RND_mfp"/>
    <property type="match status" value="1"/>
</dbReference>
<dbReference type="PANTHER" id="PTHR30469:SF15">
    <property type="entry name" value="HLYD FAMILY OF SECRETION PROTEINS"/>
    <property type="match status" value="1"/>
</dbReference>
<gene>
    <name evidence="6" type="ORF">ENP70_08370</name>
</gene>
<accession>A0A7C1SHT2</accession>
<dbReference type="Gene3D" id="1.10.287.470">
    <property type="entry name" value="Helix hairpin bin"/>
    <property type="match status" value="1"/>
</dbReference>
<dbReference type="GO" id="GO:1990281">
    <property type="term" value="C:efflux pump complex"/>
    <property type="evidence" value="ECO:0007669"/>
    <property type="project" value="TreeGrafter"/>
</dbReference>
<dbReference type="Gene3D" id="2.40.30.170">
    <property type="match status" value="1"/>
</dbReference>
<comment type="similarity">
    <text evidence="1">Belongs to the membrane fusion protein (MFP) (TC 8.A.1) family.</text>
</comment>
<reference evidence="6" key="1">
    <citation type="journal article" date="2020" name="mSystems">
        <title>Genome- and Community-Level Interaction Insights into Carbon Utilization and Element Cycling Functions of Hydrothermarchaeota in Hydrothermal Sediment.</title>
        <authorList>
            <person name="Zhou Z."/>
            <person name="Liu Y."/>
            <person name="Xu W."/>
            <person name="Pan J."/>
            <person name="Luo Z.H."/>
            <person name="Li M."/>
        </authorList>
    </citation>
    <scope>NUCLEOTIDE SEQUENCE [LARGE SCALE GENOMIC DNA]</scope>
    <source>
        <strain evidence="6">SpSt-243</strain>
    </source>
</reference>
<feature type="coiled-coil region" evidence="2">
    <location>
        <begin position="107"/>
        <end position="179"/>
    </location>
</feature>
<feature type="domain" description="CusB-like beta-barrel" evidence="4">
    <location>
        <begin position="243"/>
        <end position="311"/>
    </location>
</feature>
<dbReference type="AlphaFoldDB" id="A0A7C1SHT2"/>
<dbReference type="SUPFAM" id="SSF111369">
    <property type="entry name" value="HlyD-like secretion proteins"/>
    <property type="match status" value="1"/>
</dbReference>
<dbReference type="Gene3D" id="2.40.420.20">
    <property type="match status" value="1"/>
</dbReference>
<dbReference type="Pfam" id="PF25989">
    <property type="entry name" value="YknX_C"/>
    <property type="match status" value="1"/>
</dbReference>
<evidence type="ECO:0000256" key="3">
    <source>
        <dbReference type="SAM" id="SignalP"/>
    </source>
</evidence>
<feature type="chain" id="PRO_5027647706" evidence="3">
    <location>
        <begin position="26"/>
        <end position="396"/>
    </location>
</feature>
<evidence type="ECO:0000313" key="6">
    <source>
        <dbReference type="EMBL" id="HEB43698.1"/>
    </source>
</evidence>
<evidence type="ECO:0000256" key="2">
    <source>
        <dbReference type="SAM" id="Coils"/>
    </source>
</evidence>
<dbReference type="Gene3D" id="2.40.50.100">
    <property type="match status" value="1"/>
</dbReference>
<comment type="caution">
    <text evidence="6">The sequence shown here is derived from an EMBL/GenBank/DDBJ whole genome shotgun (WGS) entry which is preliminary data.</text>
</comment>